<dbReference type="AlphaFoldDB" id="A0A4S2MTP6"/>
<sequence>MSKDSSPSSGSALSTTMSSYALPEGWAALPEHIAQQIFQYLPPASLISASRTCRLWQLVCFYSGATSRSILDPLVPLINERFGVENLPSRISPDKLRKLLVLYNRQDSLGYYSTTAFYDTTAIAESLHASTKAASSGSGPPPISIPAILQTTSVTNSMLGILAKPQRIFLFDTSTTPIRLLGKYNSKDDIVAFALSGTYLAVVTQARNLYLNQLVGRTTRSPSLYEVYCISLPKESESGKPISVSLTPDLNCIPLAAVLTTAQVWLIHRCHTITLKRENSFLLTPEVVNGDEQSGKSEGLLRRKTKRGRQMDLLRQAPMKLRKERKRREPWLIRANLQLPELKDGAKTIAPLQFTHHGHQIQISGLPWFLGSFKWDPSVQGSPDSELLFHFHNSGKWKLQQFPPGPPPTPTNSEASSPKPTVIPVGERFPSVLHDVDDYEENPNFTYIYTSFLHLHGPYYIVTCTTREHPNSFAAHKTLASTRAVKSAFTEPSLTSTPSEPTIPTRCDVRIISVRPSSTPITKLILFPFPPTTSSTNIIPRYAVHKPPPSPLPGINNRDNAPLRQSSPPGYVVFIPADGRLNVIPINMIPFEPTAKNNPNFYGPRERGWELVQKCRDVLILGTGELVKLWAGRERVVVVGVEGIRIVRLEGGVEMGMDGDGWWIDGGGKVRKGRRDGGKWGSVSVPGAGRETCKVM</sequence>
<feature type="region of interest" description="Disordered" evidence="1">
    <location>
        <begin position="399"/>
        <end position="422"/>
    </location>
</feature>
<dbReference type="Proteomes" id="UP000298138">
    <property type="component" value="Unassembled WGS sequence"/>
</dbReference>
<organism evidence="3 4">
    <name type="scientific">Ascodesmis nigricans</name>
    <dbReference type="NCBI Taxonomy" id="341454"/>
    <lineage>
        <taxon>Eukaryota</taxon>
        <taxon>Fungi</taxon>
        <taxon>Dikarya</taxon>
        <taxon>Ascomycota</taxon>
        <taxon>Pezizomycotina</taxon>
        <taxon>Pezizomycetes</taxon>
        <taxon>Pezizales</taxon>
        <taxon>Ascodesmidaceae</taxon>
        <taxon>Ascodesmis</taxon>
    </lineage>
</organism>
<dbReference type="Pfam" id="PF12937">
    <property type="entry name" value="F-box-like"/>
    <property type="match status" value="1"/>
</dbReference>
<dbReference type="EMBL" id="ML220128">
    <property type="protein sequence ID" value="TGZ79870.1"/>
    <property type="molecule type" value="Genomic_DNA"/>
</dbReference>
<protein>
    <recommendedName>
        <fullName evidence="2">F-box domain-containing protein</fullName>
    </recommendedName>
</protein>
<dbReference type="SMART" id="SM00256">
    <property type="entry name" value="FBOX"/>
    <property type="match status" value="1"/>
</dbReference>
<dbReference type="OrthoDB" id="5305544at2759"/>
<evidence type="ECO:0000313" key="3">
    <source>
        <dbReference type="EMBL" id="TGZ79870.1"/>
    </source>
</evidence>
<proteinExistence type="predicted"/>
<accession>A0A4S2MTP6</accession>
<dbReference type="Gene3D" id="1.20.1280.50">
    <property type="match status" value="1"/>
</dbReference>
<gene>
    <name evidence="3" type="ORF">EX30DRAFT_396697</name>
</gene>
<dbReference type="InterPro" id="IPR036047">
    <property type="entry name" value="F-box-like_dom_sf"/>
</dbReference>
<keyword evidence="4" id="KW-1185">Reference proteome</keyword>
<evidence type="ECO:0000259" key="2">
    <source>
        <dbReference type="PROSITE" id="PS50181"/>
    </source>
</evidence>
<name>A0A4S2MTP6_9PEZI</name>
<dbReference type="SUPFAM" id="SSF81383">
    <property type="entry name" value="F-box domain"/>
    <property type="match status" value="1"/>
</dbReference>
<evidence type="ECO:0000313" key="4">
    <source>
        <dbReference type="Proteomes" id="UP000298138"/>
    </source>
</evidence>
<evidence type="ECO:0000256" key="1">
    <source>
        <dbReference type="SAM" id="MobiDB-lite"/>
    </source>
</evidence>
<dbReference type="InterPro" id="IPR001810">
    <property type="entry name" value="F-box_dom"/>
</dbReference>
<dbReference type="InParanoid" id="A0A4S2MTP6"/>
<reference evidence="3 4" key="1">
    <citation type="submission" date="2019-04" db="EMBL/GenBank/DDBJ databases">
        <title>Comparative genomics and transcriptomics to analyze fruiting body development in filamentous ascomycetes.</title>
        <authorList>
            <consortium name="DOE Joint Genome Institute"/>
            <person name="Lutkenhaus R."/>
            <person name="Traeger S."/>
            <person name="Breuer J."/>
            <person name="Kuo A."/>
            <person name="Lipzen A."/>
            <person name="Pangilinan J."/>
            <person name="Dilworth D."/>
            <person name="Sandor L."/>
            <person name="Poggeler S."/>
            <person name="Barry K."/>
            <person name="Grigoriev I.V."/>
            <person name="Nowrousian M."/>
        </authorList>
    </citation>
    <scope>NUCLEOTIDE SEQUENCE [LARGE SCALE GENOMIC DNA]</scope>
    <source>
        <strain evidence="3 4">CBS 389.68</strain>
    </source>
</reference>
<feature type="domain" description="F-box" evidence="2">
    <location>
        <begin position="23"/>
        <end position="59"/>
    </location>
</feature>
<dbReference type="PROSITE" id="PS50181">
    <property type="entry name" value="FBOX"/>
    <property type="match status" value="1"/>
</dbReference>